<dbReference type="InterPro" id="IPR011021">
    <property type="entry name" value="Arrestin-like_N"/>
</dbReference>
<feature type="compositionally biased region" description="Polar residues" evidence="1">
    <location>
        <begin position="614"/>
        <end position="623"/>
    </location>
</feature>
<feature type="region of interest" description="Disordered" evidence="1">
    <location>
        <begin position="109"/>
        <end position="137"/>
    </location>
</feature>
<dbReference type="EMBL" id="JAAAJB010000430">
    <property type="protein sequence ID" value="KAG0256016.1"/>
    <property type="molecule type" value="Genomic_DNA"/>
</dbReference>
<feature type="compositionally biased region" description="Low complexity" evidence="1">
    <location>
        <begin position="678"/>
        <end position="727"/>
    </location>
</feature>
<reference evidence="4" key="1">
    <citation type="journal article" date="2020" name="Fungal Divers.">
        <title>Resolving the Mortierellaceae phylogeny through synthesis of multi-gene phylogenetics and phylogenomics.</title>
        <authorList>
            <person name="Vandepol N."/>
            <person name="Liber J."/>
            <person name="Desiro A."/>
            <person name="Na H."/>
            <person name="Kennedy M."/>
            <person name="Barry K."/>
            <person name="Grigoriev I.V."/>
            <person name="Miller A.N."/>
            <person name="O'Donnell K."/>
            <person name="Stajich J.E."/>
            <person name="Bonito G."/>
        </authorList>
    </citation>
    <scope>NUCLEOTIDE SEQUENCE</scope>
    <source>
        <strain evidence="4">BC1065</strain>
    </source>
</reference>
<feature type="compositionally biased region" description="Basic residues" evidence="1">
    <location>
        <begin position="728"/>
        <end position="739"/>
    </location>
</feature>
<sequence>MSLTPASSPLPSPPSYIARSSSTGSTTSSQSQSATSISSSDVSVHGQGQLVVAAPEGESSATQSRGRRSSISKSIYQGYEDEHPQRLTPLVLPPTDMTVSANIHFEDDAHMNQHPAGGHYYSRPSSPTLGPTSSPALVSTTSTILEDFHHSHQNHYIVSLPPPQPSSSSSSPFSFFANSIASSSSPASPMIGSSSEHNAGSSSSNGGPASHHFPASTSSSKTLRIELAQPDVVLMTGQVTTLEGVLYVNVHKPTKVKTLQLEFSGRSSVTWIDDNAYSPATRHTTAPHIEHTWDFITHQHKQPSELLQTGQHAYPFALELPDTLPETLTTTHGKVSYRLTATLTKPGFSLHSSTITMPITLLRKYPSLNARNYQRGGRAMSKPEDKVQYKIVVPQTRVPHSTKVPLQVSITAPGPRVQVNVLQVGLWERVVYKADGRRRVDMRLVKIQKSEGWAHEGRSANGHEATTWNKVLLFDMPMMGGSDLTHCNPSADNGLMKVNHTLRFSILGLEGTKRFRAESEVDVKVLAFEDEILHRQQTIVMEDGTVIHAPDGEGDEGMVDPELPSYLISFTTPRVSFDAERDMDPVMADDDLLRSMLANIHLPTYAESEEDVNSRGTSRNVSRVVSRAPSRAQSPERLSMASPGPSTSVSHSMHFSAASAHSEGHQHPNYHHHHHHSNSISSTSSSGSSSSNSSTNNQTGSGVGSSTTTTNASNSGNQDGSGLLSVHHSLHHHPHHYQSHSRASSPLRTAV</sequence>
<evidence type="ECO:0000259" key="2">
    <source>
        <dbReference type="Pfam" id="PF00339"/>
    </source>
</evidence>
<feature type="compositionally biased region" description="Low complexity" evidence="1">
    <location>
        <begin position="20"/>
        <end position="40"/>
    </location>
</feature>
<keyword evidence="5" id="KW-1185">Reference proteome</keyword>
<dbReference type="Pfam" id="PF02752">
    <property type="entry name" value="Arrestin_C"/>
    <property type="match status" value="1"/>
</dbReference>
<dbReference type="Proteomes" id="UP000807716">
    <property type="component" value="Unassembled WGS sequence"/>
</dbReference>
<dbReference type="SUPFAM" id="SSF81296">
    <property type="entry name" value="E set domains"/>
    <property type="match status" value="1"/>
</dbReference>
<dbReference type="PANTHER" id="PTHR11188">
    <property type="entry name" value="ARRESTIN DOMAIN CONTAINING PROTEIN"/>
    <property type="match status" value="1"/>
</dbReference>
<feature type="compositionally biased region" description="Low complexity" evidence="1">
    <location>
        <begin position="122"/>
        <end position="135"/>
    </location>
</feature>
<dbReference type="PANTHER" id="PTHR11188:SF17">
    <property type="entry name" value="FI21816P1"/>
    <property type="match status" value="1"/>
</dbReference>
<organism evidence="4 5">
    <name type="scientific">Actinomortierella ambigua</name>
    <dbReference type="NCBI Taxonomy" id="1343610"/>
    <lineage>
        <taxon>Eukaryota</taxon>
        <taxon>Fungi</taxon>
        <taxon>Fungi incertae sedis</taxon>
        <taxon>Mucoromycota</taxon>
        <taxon>Mortierellomycotina</taxon>
        <taxon>Mortierellomycetes</taxon>
        <taxon>Mortierellales</taxon>
        <taxon>Mortierellaceae</taxon>
        <taxon>Actinomortierella</taxon>
    </lineage>
</organism>
<evidence type="ECO:0000256" key="1">
    <source>
        <dbReference type="SAM" id="MobiDB-lite"/>
    </source>
</evidence>
<dbReference type="Pfam" id="PF00339">
    <property type="entry name" value="Arrestin_N"/>
    <property type="match status" value="1"/>
</dbReference>
<name>A0A9P6PXB6_9FUNG</name>
<evidence type="ECO:0000313" key="4">
    <source>
        <dbReference type="EMBL" id="KAG0256016.1"/>
    </source>
</evidence>
<dbReference type="GO" id="GO:0070086">
    <property type="term" value="P:ubiquitin-dependent endocytosis"/>
    <property type="evidence" value="ECO:0007669"/>
    <property type="project" value="TreeGrafter"/>
</dbReference>
<gene>
    <name evidence="4" type="ORF">DFQ27_005960</name>
</gene>
<feature type="compositionally biased region" description="Polar residues" evidence="1">
    <location>
        <begin position="742"/>
        <end position="751"/>
    </location>
</feature>
<feature type="domain" description="Arrestin-like N-terminal" evidence="2">
    <location>
        <begin position="224"/>
        <end position="347"/>
    </location>
</feature>
<feature type="compositionally biased region" description="Basic residues" evidence="1">
    <location>
        <begin position="668"/>
        <end position="677"/>
    </location>
</feature>
<dbReference type="GO" id="GO:0031625">
    <property type="term" value="F:ubiquitin protein ligase binding"/>
    <property type="evidence" value="ECO:0007669"/>
    <property type="project" value="TreeGrafter"/>
</dbReference>
<evidence type="ECO:0000259" key="3">
    <source>
        <dbReference type="Pfam" id="PF02752"/>
    </source>
</evidence>
<feature type="compositionally biased region" description="Low complexity" evidence="1">
    <location>
        <begin position="186"/>
        <end position="211"/>
    </location>
</feature>
<feature type="region of interest" description="Disordered" evidence="1">
    <location>
        <begin position="606"/>
        <end position="751"/>
    </location>
</feature>
<dbReference type="InterPro" id="IPR011022">
    <property type="entry name" value="Arrestin_C-like"/>
</dbReference>
<dbReference type="InterPro" id="IPR014752">
    <property type="entry name" value="Arrestin-like_C"/>
</dbReference>
<evidence type="ECO:0008006" key="6">
    <source>
        <dbReference type="Google" id="ProtNLM"/>
    </source>
</evidence>
<dbReference type="Gene3D" id="2.60.40.640">
    <property type="match status" value="1"/>
</dbReference>
<feature type="compositionally biased region" description="Low complexity" evidence="1">
    <location>
        <begin position="648"/>
        <end position="661"/>
    </location>
</feature>
<dbReference type="GO" id="GO:0005829">
    <property type="term" value="C:cytosol"/>
    <property type="evidence" value="ECO:0007669"/>
    <property type="project" value="TreeGrafter"/>
</dbReference>
<dbReference type="InterPro" id="IPR050357">
    <property type="entry name" value="Arrestin_domain-protein"/>
</dbReference>
<dbReference type="GO" id="GO:0030674">
    <property type="term" value="F:protein-macromolecule adaptor activity"/>
    <property type="evidence" value="ECO:0007669"/>
    <property type="project" value="TreeGrafter"/>
</dbReference>
<comment type="caution">
    <text evidence="4">The sequence shown here is derived from an EMBL/GenBank/DDBJ whole genome shotgun (WGS) entry which is preliminary data.</text>
</comment>
<dbReference type="AlphaFoldDB" id="A0A9P6PXB6"/>
<dbReference type="GO" id="GO:0005886">
    <property type="term" value="C:plasma membrane"/>
    <property type="evidence" value="ECO:0007669"/>
    <property type="project" value="TreeGrafter"/>
</dbReference>
<dbReference type="OrthoDB" id="2333384at2759"/>
<feature type="domain" description="Arrestin C-terminal-like" evidence="3">
    <location>
        <begin position="384"/>
        <end position="506"/>
    </location>
</feature>
<feature type="region of interest" description="Disordered" evidence="1">
    <location>
        <begin position="186"/>
        <end position="220"/>
    </location>
</feature>
<protein>
    <recommendedName>
        <fullName evidence="6">Arrestin C-terminal-like domain-containing protein</fullName>
    </recommendedName>
</protein>
<feature type="region of interest" description="Disordered" evidence="1">
    <location>
        <begin position="1"/>
        <end position="71"/>
    </location>
</feature>
<accession>A0A9P6PXB6</accession>
<evidence type="ECO:0000313" key="5">
    <source>
        <dbReference type="Proteomes" id="UP000807716"/>
    </source>
</evidence>
<dbReference type="InterPro" id="IPR014756">
    <property type="entry name" value="Ig_E-set"/>
</dbReference>
<proteinExistence type="predicted"/>